<feature type="non-terminal residue" evidence="14">
    <location>
        <position position="1"/>
    </location>
</feature>
<keyword evidence="7" id="KW-1015">Disulfide bond</keyword>
<evidence type="ECO:0000256" key="7">
    <source>
        <dbReference type="ARBA" id="ARBA00023157"/>
    </source>
</evidence>
<dbReference type="EMBL" id="AZIM01000784">
    <property type="protein sequence ID" value="ETE69339.1"/>
    <property type="molecule type" value="Genomic_DNA"/>
</dbReference>
<evidence type="ECO:0000256" key="8">
    <source>
        <dbReference type="ARBA" id="ARBA00023180"/>
    </source>
</evidence>
<dbReference type="OrthoDB" id="9860756at2759"/>
<dbReference type="InterPro" id="IPR014716">
    <property type="entry name" value="Fibrinogen_a/b/g_C_1"/>
</dbReference>
<comment type="similarity">
    <text evidence="3">Belongs to the ficolin lectin family. Veficolin subfamily.</text>
</comment>
<gene>
    <name evidence="14" type="primary">ANGPTL7</name>
    <name evidence="14" type="ORF">L345_04849</name>
</gene>
<accession>V8P449</accession>
<dbReference type="Pfam" id="PF00147">
    <property type="entry name" value="Fibrinogen_C"/>
    <property type="match status" value="1"/>
</dbReference>
<dbReference type="InterPro" id="IPR037579">
    <property type="entry name" value="FIB_ANG-like"/>
</dbReference>
<dbReference type="PROSITE" id="PS51406">
    <property type="entry name" value="FIBRINOGEN_C_2"/>
    <property type="match status" value="1"/>
</dbReference>
<keyword evidence="9" id="KW-1216">Complement system impairing toxin</keyword>
<dbReference type="NCBIfam" id="NF040941">
    <property type="entry name" value="GGGWT_bact"/>
    <property type="match status" value="1"/>
</dbReference>
<comment type="function">
    <text evidence="1">Initiates complement activation and/or interferes in platelet aggregation and/or blood coagulation.</text>
</comment>
<evidence type="ECO:0000256" key="10">
    <source>
        <dbReference type="ARBA" id="ARBA00023240"/>
    </source>
</evidence>
<keyword evidence="15" id="KW-1185">Reference proteome</keyword>
<keyword evidence="10" id="KW-0800">Toxin</keyword>
<dbReference type="Proteomes" id="UP000018936">
    <property type="component" value="Unassembled WGS sequence"/>
</dbReference>
<dbReference type="CDD" id="cd00087">
    <property type="entry name" value="FReD"/>
    <property type="match status" value="1"/>
</dbReference>
<evidence type="ECO:0000256" key="5">
    <source>
        <dbReference type="ARBA" id="ARBA00022729"/>
    </source>
</evidence>
<protein>
    <submittedName>
        <fullName evidence="14">Angiopoietin-related protein 7</fullName>
    </submittedName>
</protein>
<keyword evidence="10" id="KW-1199">Hemostasis impairing toxin</keyword>
<reference evidence="14 15" key="1">
    <citation type="journal article" date="2013" name="Proc. Natl. Acad. Sci. U.S.A.">
        <title>The king cobra genome reveals dynamic gene evolution and adaptation in the snake venom system.</title>
        <authorList>
            <person name="Vonk F.J."/>
            <person name="Casewell N.R."/>
            <person name="Henkel C.V."/>
            <person name="Heimberg A.M."/>
            <person name="Jansen H.J."/>
            <person name="McCleary R.J."/>
            <person name="Kerkkamp H.M."/>
            <person name="Vos R.A."/>
            <person name="Guerreiro I."/>
            <person name="Calvete J.J."/>
            <person name="Wuster W."/>
            <person name="Woods A.E."/>
            <person name="Logan J.M."/>
            <person name="Harrison R.A."/>
            <person name="Castoe T.A."/>
            <person name="de Koning A.P."/>
            <person name="Pollock D.D."/>
            <person name="Yandell M."/>
            <person name="Calderon D."/>
            <person name="Renjifo C."/>
            <person name="Currier R.B."/>
            <person name="Salgado D."/>
            <person name="Pla D."/>
            <person name="Sanz L."/>
            <person name="Hyder A.S."/>
            <person name="Ribeiro J.M."/>
            <person name="Arntzen J.W."/>
            <person name="van den Thillart G.E."/>
            <person name="Boetzer M."/>
            <person name="Pirovano W."/>
            <person name="Dirks R.P."/>
            <person name="Spaink H.P."/>
            <person name="Duboule D."/>
            <person name="McGlinn E."/>
            <person name="Kini R.M."/>
            <person name="Richardson M.K."/>
        </authorList>
    </citation>
    <scope>NUCLEOTIDE SEQUENCE</scope>
    <source>
        <tissue evidence="14">Blood</tissue>
    </source>
</reference>
<evidence type="ECO:0000259" key="13">
    <source>
        <dbReference type="PROSITE" id="PS51406"/>
    </source>
</evidence>
<evidence type="ECO:0000313" key="14">
    <source>
        <dbReference type="EMBL" id="ETE69339.1"/>
    </source>
</evidence>
<keyword evidence="4" id="KW-0964">Secreted</keyword>
<dbReference type="Gene3D" id="3.90.215.10">
    <property type="entry name" value="Gamma Fibrinogen, chain A, domain 1"/>
    <property type="match status" value="1"/>
</dbReference>
<evidence type="ECO:0000256" key="12">
    <source>
        <dbReference type="SAM" id="SignalP"/>
    </source>
</evidence>
<dbReference type="InterPro" id="IPR002181">
    <property type="entry name" value="Fibrinogen_a/b/g_C_dom"/>
</dbReference>
<name>V8P449_OPHHA</name>
<comment type="caution">
    <text evidence="14">The sequence shown here is derived from an EMBL/GenBank/DDBJ whole genome shotgun (WGS) entry which is preliminary data.</text>
</comment>
<evidence type="ECO:0000256" key="4">
    <source>
        <dbReference type="ARBA" id="ARBA00022525"/>
    </source>
</evidence>
<organism evidence="14 15">
    <name type="scientific">Ophiophagus hannah</name>
    <name type="common">King cobra</name>
    <name type="synonym">Naja hannah</name>
    <dbReference type="NCBI Taxonomy" id="8665"/>
    <lineage>
        <taxon>Eukaryota</taxon>
        <taxon>Metazoa</taxon>
        <taxon>Chordata</taxon>
        <taxon>Craniata</taxon>
        <taxon>Vertebrata</taxon>
        <taxon>Euteleostomi</taxon>
        <taxon>Lepidosauria</taxon>
        <taxon>Squamata</taxon>
        <taxon>Bifurcata</taxon>
        <taxon>Unidentata</taxon>
        <taxon>Episquamata</taxon>
        <taxon>Toxicofera</taxon>
        <taxon>Serpentes</taxon>
        <taxon>Colubroidea</taxon>
        <taxon>Elapidae</taxon>
        <taxon>Elapinae</taxon>
        <taxon>Ophiophagus</taxon>
    </lineage>
</organism>
<dbReference type="SUPFAM" id="SSF56496">
    <property type="entry name" value="Fibrinogen C-terminal domain-like"/>
    <property type="match status" value="1"/>
</dbReference>
<comment type="subcellular location">
    <subcellularLocation>
        <location evidence="2">Secreted</location>
    </subcellularLocation>
</comment>
<feature type="domain" description="Fibrinogen C-terminal" evidence="13">
    <location>
        <begin position="121"/>
        <end position="353"/>
    </location>
</feature>
<feature type="signal peptide" evidence="12">
    <location>
        <begin position="1"/>
        <end position="26"/>
    </location>
</feature>
<dbReference type="PANTHER" id="PTHR47221">
    <property type="entry name" value="FIBRINOGEN ALPHA CHAIN"/>
    <property type="match status" value="1"/>
</dbReference>
<dbReference type="SMART" id="SM00186">
    <property type="entry name" value="FBG"/>
    <property type="match status" value="1"/>
</dbReference>
<dbReference type="FunFam" id="3.90.215.10:FF:000001">
    <property type="entry name" value="Tenascin isoform 1"/>
    <property type="match status" value="1"/>
</dbReference>
<evidence type="ECO:0000256" key="2">
    <source>
        <dbReference type="ARBA" id="ARBA00004613"/>
    </source>
</evidence>
<evidence type="ECO:0000256" key="1">
    <source>
        <dbReference type="ARBA" id="ARBA00003654"/>
    </source>
</evidence>
<feature type="chain" id="PRO_5004771215" evidence="12">
    <location>
        <begin position="27"/>
        <end position="356"/>
    </location>
</feature>
<evidence type="ECO:0000256" key="11">
    <source>
        <dbReference type="ARBA" id="ARBA00023278"/>
    </source>
</evidence>
<keyword evidence="6" id="KW-0175">Coiled coil</keyword>
<dbReference type="InterPro" id="IPR036056">
    <property type="entry name" value="Fibrinogen-like_C"/>
</dbReference>
<dbReference type="AlphaFoldDB" id="V8P449"/>
<dbReference type="PANTHER" id="PTHR47221:SF6">
    <property type="entry name" value="FIBRINOGEN ALPHA CHAIN"/>
    <property type="match status" value="1"/>
</dbReference>
<dbReference type="GO" id="GO:0007596">
    <property type="term" value="P:blood coagulation"/>
    <property type="evidence" value="ECO:0007669"/>
    <property type="project" value="InterPro"/>
</dbReference>
<evidence type="ECO:0000313" key="15">
    <source>
        <dbReference type="Proteomes" id="UP000018936"/>
    </source>
</evidence>
<keyword evidence="11" id="KW-0379">Hydroxylation</keyword>
<evidence type="ECO:0000256" key="3">
    <source>
        <dbReference type="ARBA" id="ARBA00006932"/>
    </source>
</evidence>
<keyword evidence="5 12" id="KW-0732">Signal</keyword>
<sequence>MQSTFSPHLAWLCALTFSFTIYPAWLQTLPKKPVAGKNGKSPGCCEELKMLKVQVANLSFLLEEVSKKQDDVLGHAVTQVMALEGSIKLMDARLSDVEGKYSEMNSQLGIVQLQAAQTVTQTSTDAVYDCSSLYQRNYRSSGVYKLLPDEFLGSPELRVYCDMETDGGGWTVIQRRKIGLISFSQNWKQYKEGFGSLQGDFWLGNEHIHRLSRRPSVLRVELEASTVASPAWQADWDGNSVFAQYSRFQVGNELSNYRLFLANFSGSVPRDSMRYHNNTAFSTMDKDNDKCVDHCAELRKGGYWYNCCTDSNLNGVYYRKDEHNKSTDGITWYSWHGKLYSLKRVEMKIRSTDFKA</sequence>
<evidence type="ECO:0000256" key="6">
    <source>
        <dbReference type="ARBA" id="ARBA00023054"/>
    </source>
</evidence>
<dbReference type="GO" id="GO:0005576">
    <property type="term" value="C:extracellular region"/>
    <property type="evidence" value="ECO:0007669"/>
    <property type="project" value="UniProtKB-SubCell"/>
</dbReference>
<proteinExistence type="inferred from homology"/>
<keyword evidence="8" id="KW-0325">Glycoprotein</keyword>
<evidence type="ECO:0000256" key="9">
    <source>
        <dbReference type="ARBA" id="ARBA00023220"/>
    </source>
</evidence>